<keyword evidence="2" id="KW-0472">Membrane</keyword>
<dbReference type="Proteomes" id="UP000059680">
    <property type="component" value="Chromosome 12"/>
</dbReference>
<keyword evidence="2" id="KW-0812">Transmembrane</keyword>
<protein>
    <submittedName>
        <fullName evidence="3">Os12g0254825 protein</fullName>
    </submittedName>
</protein>
<dbReference type="EMBL" id="AP014968">
    <property type="protein sequence ID" value="BAT16552.1"/>
    <property type="molecule type" value="Genomic_DNA"/>
</dbReference>
<proteinExistence type="predicted"/>
<reference evidence="3 4" key="3">
    <citation type="journal article" date="2013" name="Rice">
        <title>Improvement of the Oryza sativa Nipponbare reference genome using next generation sequence and optical map data.</title>
        <authorList>
            <person name="Kawahara Y."/>
            <person name="de la Bastide M."/>
            <person name="Hamilton J.P."/>
            <person name="Kanamori H."/>
            <person name="McCombie W.R."/>
            <person name="Ouyang S."/>
            <person name="Schwartz D.C."/>
            <person name="Tanaka T."/>
            <person name="Wu J."/>
            <person name="Zhou S."/>
            <person name="Childs K.L."/>
            <person name="Davidson R.M."/>
            <person name="Lin H."/>
            <person name="Quesada-Ocampo L."/>
            <person name="Vaillancourt B."/>
            <person name="Sakai H."/>
            <person name="Lee S.S."/>
            <person name="Kim J."/>
            <person name="Numa H."/>
            <person name="Itoh T."/>
            <person name="Buell C.R."/>
            <person name="Matsumoto T."/>
        </authorList>
    </citation>
    <scope>NUCLEOTIDE SEQUENCE [LARGE SCALE GENOMIC DNA]</scope>
    <source>
        <strain evidence="4">cv. Nipponbare</strain>
    </source>
</reference>
<evidence type="ECO:0000256" key="1">
    <source>
        <dbReference type="SAM" id="MobiDB-lite"/>
    </source>
</evidence>
<dbReference type="PaxDb" id="39947-A0A0P0Y8L7"/>
<reference evidence="4" key="1">
    <citation type="journal article" date="2005" name="Nature">
        <title>The map-based sequence of the rice genome.</title>
        <authorList>
            <consortium name="International rice genome sequencing project (IRGSP)"/>
            <person name="Matsumoto T."/>
            <person name="Wu J."/>
            <person name="Kanamori H."/>
            <person name="Katayose Y."/>
            <person name="Fujisawa M."/>
            <person name="Namiki N."/>
            <person name="Mizuno H."/>
            <person name="Yamamoto K."/>
            <person name="Antonio B.A."/>
            <person name="Baba T."/>
            <person name="Sakata K."/>
            <person name="Nagamura Y."/>
            <person name="Aoki H."/>
            <person name="Arikawa K."/>
            <person name="Arita K."/>
            <person name="Bito T."/>
            <person name="Chiden Y."/>
            <person name="Fujitsuka N."/>
            <person name="Fukunaka R."/>
            <person name="Hamada M."/>
            <person name="Harada C."/>
            <person name="Hayashi A."/>
            <person name="Hijishita S."/>
            <person name="Honda M."/>
            <person name="Hosokawa S."/>
            <person name="Ichikawa Y."/>
            <person name="Idonuma A."/>
            <person name="Iijima M."/>
            <person name="Ikeda M."/>
            <person name="Ikeno M."/>
            <person name="Ito K."/>
            <person name="Ito S."/>
            <person name="Ito T."/>
            <person name="Ito Y."/>
            <person name="Ito Y."/>
            <person name="Iwabuchi A."/>
            <person name="Kamiya K."/>
            <person name="Karasawa W."/>
            <person name="Kurita K."/>
            <person name="Katagiri S."/>
            <person name="Kikuta A."/>
            <person name="Kobayashi H."/>
            <person name="Kobayashi N."/>
            <person name="Machita K."/>
            <person name="Maehara T."/>
            <person name="Masukawa M."/>
            <person name="Mizubayashi T."/>
            <person name="Mukai Y."/>
            <person name="Nagasaki H."/>
            <person name="Nagata Y."/>
            <person name="Naito S."/>
            <person name="Nakashima M."/>
            <person name="Nakama Y."/>
            <person name="Nakamichi Y."/>
            <person name="Nakamura M."/>
            <person name="Meguro A."/>
            <person name="Negishi M."/>
            <person name="Ohta I."/>
            <person name="Ohta T."/>
            <person name="Okamoto M."/>
            <person name="Ono N."/>
            <person name="Saji S."/>
            <person name="Sakaguchi M."/>
            <person name="Sakai K."/>
            <person name="Shibata M."/>
            <person name="Shimokawa T."/>
            <person name="Song J."/>
            <person name="Takazaki Y."/>
            <person name="Terasawa K."/>
            <person name="Tsugane M."/>
            <person name="Tsuji K."/>
            <person name="Ueda S."/>
            <person name="Waki K."/>
            <person name="Yamagata H."/>
            <person name="Yamamoto M."/>
            <person name="Yamamoto S."/>
            <person name="Yamane H."/>
            <person name="Yoshiki S."/>
            <person name="Yoshihara R."/>
            <person name="Yukawa K."/>
            <person name="Zhong H."/>
            <person name="Yano M."/>
            <person name="Yuan Q."/>
            <person name="Ouyang S."/>
            <person name="Liu J."/>
            <person name="Jones K.M."/>
            <person name="Gansberger K."/>
            <person name="Moffat K."/>
            <person name="Hill J."/>
            <person name="Bera J."/>
            <person name="Fadrosh D."/>
            <person name="Jin S."/>
            <person name="Johri S."/>
            <person name="Kim M."/>
            <person name="Overton L."/>
            <person name="Reardon M."/>
            <person name="Tsitrin T."/>
            <person name="Vuong H."/>
            <person name="Weaver B."/>
            <person name="Ciecko A."/>
            <person name="Tallon L."/>
            <person name="Jackson J."/>
            <person name="Pai G."/>
            <person name="Aken S.V."/>
            <person name="Utterback T."/>
            <person name="Reidmuller S."/>
            <person name="Feldblyum T."/>
            <person name="Hsiao J."/>
            <person name="Zismann V."/>
            <person name="Iobst S."/>
            <person name="de Vazeille A.R."/>
            <person name="Buell C.R."/>
            <person name="Ying K."/>
            <person name="Li Y."/>
            <person name="Lu T."/>
            <person name="Huang Y."/>
            <person name="Zhao Q."/>
            <person name="Feng Q."/>
            <person name="Zhang L."/>
            <person name="Zhu J."/>
            <person name="Weng Q."/>
            <person name="Mu J."/>
            <person name="Lu Y."/>
            <person name="Fan D."/>
            <person name="Liu Y."/>
            <person name="Guan J."/>
            <person name="Zhang Y."/>
            <person name="Yu S."/>
            <person name="Liu X."/>
            <person name="Zhang Y."/>
            <person name="Hong G."/>
            <person name="Han B."/>
            <person name="Choisne N."/>
            <person name="Demange N."/>
            <person name="Orjeda G."/>
            <person name="Samain S."/>
            <person name="Cattolico L."/>
            <person name="Pelletier E."/>
            <person name="Couloux A."/>
            <person name="Segurens B."/>
            <person name="Wincker P."/>
            <person name="D'Hont A."/>
            <person name="Scarpelli C."/>
            <person name="Weissenbach J."/>
            <person name="Salanoubat M."/>
            <person name="Quetier F."/>
            <person name="Yu Y."/>
            <person name="Kim H.R."/>
            <person name="Rambo T."/>
            <person name="Currie J."/>
            <person name="Collura K."/>
            <person name="Luo M."/>
            <person name="Yang T."/>
            <person name="Ammiraju J.S.S."/>
            <person name="Engler F."/>
            <person name="Soderlund C."/>
            <person name="Wing R.A."/>
            <person name="Palmer L.E."/>
            <person name="de la Bastide M."/>
            <person name="Spiegel L."/>
            <person name="Nascimento L."/>
            <person name="Zutavern T."/>
            <person name="O'Shaughnessy A."/>
            <person name="Dike S."/>
            <person name="Dedhia N."/>
            <person name="Preston R."/>
            <person name="Balija V."/>
            <person name="McCombie W.R."/>
            <person name="Chow T."/>
            <person name="Chen H."/>
            <person name="Chung M."/>
            <person name="Chen C."/>
            <person name="Shaw J."/>
            <person name="Wu H."/>
            <person name="Hsiao K."/>
            <person name="Chao Y."/>
            <person name="Chu M."/>
            <person name="Cheng C."/>
            <person name="Hour A."/>
            <person name="Lee P."/>
            <person name="Lin S."/>
            <person name="Lin Y."/>
            <person name="Liou J."/>
            <person name="Liu S."/>
            <person name="Hsing Y."/>
            <person name="Raghuvanshi S."/>
            <person name="Mohanty A."/>
            <person name="Bharti A.K."/>
            <person name="Gaur A."/>
            <person name="Gupta V."/>
            <person name="Kumar D."/>
            <person name="Ravi V."/>
            <person name="Vij S."/>
            <person name="Kapur A."/>
            <person name="Khurana P."/>
            <person name="Khurana P."/>
            <person name="Khurana J.P."/>
            <person name="Tyagi A.K."/>
            <person name="Gaikwad K."/>
            <person name="Singh A."/>
            <person name="Dalal V."/>
            <person name="Srivastava S."/>
            <person name="Dixit A."/>
            <person name="Pal A.K."/>
            <person name="Ghazi I.A."/>
            <person name="Yadav M."/>
            <person name="Pandit A."/>
            <person name="Bhargava A."/>
            <person name="Sureshbabu K."/>
            <person name="Batra K."/>
            <person name="Sharma T.R."/>
            <person name="Mohapatra T."/>
            <person name="Singh N.K."/>
            <person name="Messing J."/>
            <person name="Nelson A.B."/>
            <person name="Fuks G."/>
            <person name="Kavchok S."/>
            <person name="Keizer G."/>
            <person name="Linton E."/>
            <person name="Llaca V."/>
            <person name="Song R."/>
            <person name="Tanyolac B."/>
            <person name="Young S."/>
            <person name="Ho-Il K."/>
            <person name="Hahn J.H."/>
            <person name="Sangsakoo G."/>
            <person name="Vanavichit A."/>
            <person name="de Mattos Luiz.A.T."/>
            <person name="Zimmer P.D."/>
            <person name="Malone G."/>
            <person name="Dellagostin O."/>
            <person name="de Oliveira A.C."/>
            <person name="Bevan M."/>
            <person name="Bancroft I."/>
            <person name="Minx P."/>
            <person name="Cordum H."/>
            <person name="Wilson R."/>
            <person name="Cheng Z."/>
            <person name="Jin W."/>
            <person name="Jiang J."/>
            <person name="Leong S.A."/>
            <person name="Iwama H."/>
            <person name="Gojobori T."/>
            <person name="Itoh T."/>
            <person name="Niimura Y."/>
            <person name="Fujii Y."/>
            <person name="Habara T."/>
            <person name="Sakai H."/>
            <person name="Sato Y."/>
            <person name="Wilson G."/>
            <person name="Kumar K."/>
            <person name="McCouch S."/>
            <person name="Juretic N."/>
            <person name="Hoen D."/>
            <person name="Wright S."/>
            <person name="Bruskiewich R."/>
            <person name="Bureau T."/>
            <person name="Miyao A."/>
            <person name="Hirochika H."/>
            <person name="Nishikawa T."/>
            <person name="Kadowaki K."/>
            <person name="Sugiura M."/>
            <person name="Burr B."/>
            <person name="Sasaki T."/>
        </authorList>
    </citation>
    <scope>NUCLEOTIDE SEQUENCE [LARGE SCALE GENOMIC DNA]</scope>
    <source>
        <strain evidence="4">cv. Nipponbare</strain>
    </source>
</reference>
<evidence type="ECO:0000313" key="4">
    <source>
        <dbReference type="Proteomes" id="UP000059680"/>
    </source>
</evidence>
<evidence type="ECO:0000313" key="3">
    <source>
        <dbReference type="EMBL" id="BAT16552.1"/>
    </source>
</evidence>
<keyword evidence="4" id="KW-1185">Reference proteome</keyword>
<keyword evidence="2" id="KW-1133">Transmembrane helix</keyword>
<name>A0A0P0Y8L7_ORYSJ</name>
<feature type="compositionally biased region" description="Polar residues" evidence="1">
    <location>
        <begin position="1"/>
        <end position="13"/>
    </location>
</feature>
<organism evidence="3 4">
    <name type="scientific">Oryza sativa subsp. japonica</name>
    <name type="common">Rice</name>
    <dbReference type="NCBI Taxonomy" id="39947"/>
    <lineage>
        <taxon>Eukaryota</taxon>
        <taxon>Viridiplantae</taxon>
        <taxon>Streptophyta</taxon>
        <taxon>Embryophyta</taxon>
        <taxon>Tracheophyta</taxon>
        <taxon>Spermatophyta</taxon>
        <taxon>Magnoliopsida</taxon>
        <taxon>Liliopsida</taxon>
        <taxon>Poales</taxon>
        <taxon>Poaceae</taxon>
        <taxon>BOP clade</taxon>
        <taxon>Oryzoideae</taxon>
        <taxon>Oryzeae</taxon>
        <taxon>Oryzinae</taxon>
        <taxon>Oryza</taxon>
        <taxon>Oryza sativa</taxon>
    </lineage>
</organism>
<accession>A0A0P0Y8L7</accession>
<gene>
    <name evidence="3" type="ordered locus">Os12g0254825</name>
    <name evidence="3" type="ORF">OSNPB_120254825</name>
</gene>
<reference evidence="3 4" key="2">
    <citation type="journal article" date="2013" name="Plant Cell Physiol.">
        <title>Rice Annotation Project Database (RAP-DB): an integrative and interactive database for rice genomics.</title>
        <authorList>
            <person name="Sakai H."/>
            <person name="Lee S.S."/>
            <person name="Tanaka T."/>
            <person name="Numa H."/>
            <person name="Kim J."/>
            <person name="Kawahara Y."/>
            <person name="Wakimoto H."/>
            <person name="Yang C.C."/>
            <person name="Iwamoto M."/>
            <person name="Abe T."/>
            <person name="Yamada Y."/>
            <person name="Muto A."/>
            <person name="Inokuchi H."/>
            <person name="Ikemura T."/>
            <person name="Matsumoto T."/>
            <person name="Sasaki T."/>
            <person name="Itoh T."/>
        </authorList>
    </citation>
    <scope>NUCLEOTIDE SEQUENCE [LARGE SCALE GENOMIC DNA]</scope>
    <source>
        <strain evidence="4">cv. Nipponbare</strain>
    </source>
</reference>
<feature type="region of interest" description="Disordered" evidence="1">
    <location>
        <begin position="1"/>
        <end position="44"/>
    </location>
</feature>
<dbReference type="InParanoid" id="A0A0P0Y8L7"/>
<feature type="transmembrane region" description="Helical" evidence="2">
    <location>
        <begin position="139"/>
        <end position="162"/>
    </location>
</feature>
<feature type="compositionally biased region" description="Gly residues" evidence="1">
    <location>
        <begin position="33"/>
        <end position="44"/>
    </location>
</feature>
<sequence>MVISAAETSSSRPDPSWTEADPAISSAAARGEAGSGGARVGGGGDVPVDSGGALVESFFSRMRNGNGAVLWNRSESFFFNQWQWWVIFYHLHVTPGFGGIPLEELQKIPGDGAAIQEPELLHYSCLVINLGSLNPKASIALGCLVLVVIWAAMGVMVGMALLHREARKKMIHGH</sequence>
<dbReference type="AlphaFoldDB" id="A0A0P0Y8L7"/>
<dbReference type="Gramene" id="Os12t0254825-00">
    <property type="protein sequence ID" value="Os12t0254825-00"/>
    <property type="gene ID" value="Os12g0254825"/>
</dbReference>
<evidence type="ECO:0000256" key="2">
    <source>
        <dbReference type="SAM" id="Phobius"/>
    </source>
</evidence>